<dbReference type="EMBL" id="FR751545">
    <property type="protein sequence ID" value="CBY88554.1"/>
    <property type="molecule type" value="Genomic_DNA"/>
</dbReference>
<keyword evidence="2" id="KW-1194">Viral DNA replication</keyword>
<keyword evidence="6" id="KW-1185">Reference proteome</keyword>
<dbReference type="KEGG" id="vg:10894603"/>
<evidence type="ECO:0000256" key="1">
    <source>
        <dbReference type="ARBA" id="ARBA00022705"/>
    </source>
</evidence>
<feature type="region of interest" description="Disordered" evidence="3">
    <location>
        <begin position="472"/>
        <end position="492"/>
    </location>
</feature>
<feature type="compositionally biased region" description="Low complexity" evidence="3">
    <location>
        <begin position="472"/>
        <end position="481"/>
    </location>
</feature>
<dbReference type="GeneID" id="10894603"/>
<dbReference type="InterPro" id="IPR002298">
    <property type="entry name" value="DNA_polymerase_A"/>
</dbReference>
<keyword evidence="1" id="KW-0235">DNA replication</keyword>
<organism evidence="5 6">
    <name type="scientific">Pantoea phage LIMEzero</name>
    <dbReference type="NCBI Taxonomy" id="943335"/>
    <lineage>
        <taxon>Viruses</taxon>
        <taxon>Duplodnaviria</taxon>
        <taxon>Heunggongvirae</taxon>
        <taxon>Uroviricota</taxon>
        <taxon>Caudoviricetes</taxon>
        <taxon>Autographivirales</taxon>
        <taxon>Autoscriptoviridae</taxon>
        <taxon>Stentvirinae</taxon>
        <taxon>Waewaevirus</taxon>
        <taxon>Waewaevirus limezero</taxon>
    </lineage>
</organism>
<reference evidence="6" key="1">
    <citation type="journal article" date="2011" name="Appl. Environ. Microbiol.">
        <title>Bacteriophages LIMElight and LIMEzero of Pantoea agglomerans, belonging to the "phiKMV-like viruses".</title>
        <authorList>
            <person name="Adriaenssens E.M."/>
            <person name="Ceyssens P.J."/>
            <person name="Dunon V."/>
            <person name="Ackermann H.W."/>
            <person name="Van Vaerenbergh J."/>
            <person name="Maes M."/>
            <person name="De Proft M."/>
            <person name="Lavigne R."/>
        </authorList>
    </citation>
    <scope>NUCLEOTIDE SEQUENCE [LARGE SCALE GENOMIC DNA]</scope>
</reference>
<dbReference type="PANTHER" id="PTHR10133:SF27">
    <property type="entry name" value="DNA POLYMERASE NU"/>
    <property type="match status" value="1"/>
</dbReference>
<dbReference type="Pfam" id="PF00476">
    <property type="entry name" value="DNA_pol_A"/>
    <property type="match status" value="1"/>
</dbReference>
<dbReference type="RefSeq" id="YP_004539096.1">
    <property type="nucleotide sequence ID" value="NC_015585.1"/>
</dbReference>
<dbReference type="SUPFAM" id="SSF56672">
    <property type="entry name" value="DNA/RNA polymerases"/>
    <property type="match status" value="1"/>
</dbReference>
<protein>
    <recommendedName>
        <fullName evidence="4">DNA-directed DNA polymerase family A palm domain-containing protein</fullName>
    </recommendedName>
</protein>
<dbReference type="Gene3D" id="1.10.150.20">
    <property type="entry name" value="5' to 3' exonuclease, C-terminal subdomain"/>
    <property type="match status" value="1"/>
</dbReference>
<dbReference type="InterPro" id="IPR043502">
    <property type="entry name" value="DNA/RNA_pol_sf"/>
</dbReference>
<dbReference type="Gene3D" id="3.30.70.370">
    <property type="match status" value="1"/>
</dbReference>
<name>F4N9S6_9CAUD</name>
<dbReference type="InterPro" id="IPR001098">
    <property type="entry name" value="DNA-dir_DNA_pol_A_palm_dom"/>
</dbReference>
<evidence type="ECO:0000256" key="2">
    <source>
        <dbReference type="ARBA" id="ARBA00023109"/>
    </source>
</evidence>
<dbReference type="GO" id="GO:0003887">
    <property type="term" value="F:DNA-directed DNA polymerase activity"/>
    <property type="evidence" value="ECO:0007669"/>
    <property type="project" value="InterPro"/>
</dbReference>
<dbReference type="OrthoDB" id="308at10239"/>
<sequence>MRVQVIDLETENHPWFGELASPRCPDNYVVMQGQQDVVLTADGWKYQERHEYRYKDIDDWRANKSLHIDPATQIIVAHNAPYELSWWWCHYQDELIPFLKRGGRIFCTAYAEYLLTHQQELYPALNEVAIKYGGTHKVDAVKAMWQAGYLTSQIDQELLSEYLSGPSGDIANTMRVFTGQWAALQKQGMLKMALTRMEGMLMWTYMMYSGLYVDRDVAEQNRQELVKDIDRLTDELRGYLPADMPQAAREQFKFSSAYHMSAFVFGGVMKYKDKVERTDADGNVIYVKEEAPFFKQGKETWVKAKSLCTFDEESGLWYDPEAKCHQALYTAGKNKGMPKFDKLASSEADTKWGEVLCTLPGLLRPQDRRAKEIAGNLAWQDVRRPGDWVGKRRLADGTPVFSTAGDVLEALAARKIPGVVEIAARAKAQKDLGTYYLIEEEDEEGNVIGQSGMMQFIQPDGVVHHSINMTSTETTRLSSSRPNSQNLPRKGTSKVKQMFTSRFGGEGKICEADYSALEVVGQCGFTKDKNLTQALLDGTDMHCMRLSQQLNEDYESVLLKAKKDESHPDHKRYDEMRTAIKPKAFSYQYGATAMGIAYSTGCSVEEAQAFIDSEKALFPDVEKWYDEVITPIVERNGKSNRFKEQDENGRWVSYCRGHWQSPGGTCYSFRQHEKWDRDARAAVMMYKPTQMRNYPIQGETAFWVQGIGGLLFRWLLANDFFDGKAVPINQVHDAFYFDCAPDCPHEFFVGLKAIMECIPEYYNHVWPEYNLHVPFPAEVEVGPSMYSKSHYHYEPGEVAAFKSQFLKSKGIVND</sequence>
<evidence type="ECO:0000259" key="4">
    <source>
        <dbReference type="SMART" id="SM00482"/>
    </source>
</evidence>
<evidence type="ECO:0000256" key="3">
    <source>
        <dbReference type="SAM" id="MobiDB-lite"/>
    </source>
</evidence>
<feature type="domain" description="DNA-directed DNA polymerase family A palm" evidence="4">
    <location>
        <begin position="492"/>
        <end position="743"/>
    </location>
</feature>
<dbReference type="PANTHER" id="PTHR10133">
    <property type="entry name" value="DNA POLYMERASE I"/>
    <property type="match status" value="1"/>
</dbReference>
<proteinExistence type="predicted"/>
<dbReference type="GO" id="GO:0006261">
    <property type="term" value="P:DNA-templated DNA replication"/>
    <property type="evidence" value="ECO:0007669"/>
    <property type="project" value="InterPro"/>
</dbReference>
<evidence type="ECO:0000313" key="6">
    <source>
        <dbReference type="Proteomes" id="UP000008465"/>
    </source>
</evidence>
<dbReference type="PRINTS" id="PR00868">
    <property type="entry name" value="DNAPOLI"/>
</dbReference>
<dbReference type="GO" id="GO:0006302">
    <property type="term" value="P:double-strand break repair"/>
    <property type="evidence" value="ECO:0007669"/>
    <property type="project" value="TreeGrafter"/>
</dbReference>
<dbReference type="GO" id="GO:0039693">
    <property type="term" value="P:viral DNA genome replication"/>
    <property type="evidence" value="ECO:0007669"/>
    <property type="project" value="UniProtKB-KW"/>
</dbReference>
<evidence type="ECO:0000313" key="5">
    <source>
        <dbReference type="EMBL" id="CBY88554.1"/>
    </source>
</evidence>
<accession>F4N9S6</accession>
<dbReference type="GO" id="GO:0003677">
    <property type="term" value="F:DNA binding"/>
    <property type="evidence" value="ECO:0007669"/>
    <property type="project" value="InterPro"/>
</dbReference>
<dbReference type="Proteomes" id="UP000008465">
    <property type="component" value="Segment"/>
</dbReference>
<dbReference type="SMART" id="SM00482">
    <property type="entry name" value="POLAc"/>
    <property type="match status" value="1"/>
</dbReference>